<keyword evidence="1" id="KW-1133">Transmembrane helix</keyword>
<dbReference type="EMBL" id="MEIS01000128">
    <property type="protein sequence ID" value="PIT52472.1"/>
    <property type="molecule type" value="Genomic_DNA"/>
</dbReference>
<dbReference type="Proteomes" id="UP000229434">
    <property type="component" value="Unassembled WGS sequence"/>
</dbReference>
<keyword evidence="1" id="KW-0472">Membrane</keyword>
<organism evidence="2 3">
    <name type="scientific">Snodgrassella alvi</name>
    <dbReference type="NCBI Taxonomy" id="1196083"/>
    <lineage>
        <taxon>Bacteria</taxon>
        <taxon>Pseudomonadati</taxon>
        <taxon>Pseudomonadota</taxon>
        <taxon>Betaproteobacteria</taxon>
        <taxon>Neisseriales</taxon>
        <taxon>Neisseriaceae</taxon>
        <taxon>Snodgrassella</taxon>
    </lineage>
</organism>
<name>A0A2N9XTA9_9NEIS</name>
<dbReference type="AlphaFoldDB" id="A0A2N9XTA9"/>
<evidence type="ECO:0000313" key="2">
    <source>
        <dbReference type="EMBL" id="PIT52472.1"/>
    </source>
</evidence>
<sequence length="61" mass="7092">MPIFVIIYLFMLTLYFIYVNIIFANIICEFARFLLLELINATVKFINAKQVCAGYGADLYD</sequence>
<evidence type="ECO:0000313" key="3">
    <source>
        <dbReference type="Proteomes" id="UP000229434"/>
    </source>
</evidence>
<proteinExistence type="predicted"/>
<accession>A0A2N9XTA9</accession>
<comment type="caution">
    <text evidence="2">The sequence shown here is derived from an EMBL/GenBank/DDBJ whole genome shotgun (WGS) entry which is preliminary data.</text>
</comment>
<evidence type="ECO:0000256" key="1">
    <source>
        <dbReference type="SAM" id="Phobius"/>
    </source>
</evidence>
<protein>
    <submittedName>
        <fullName evidence="2">Uncharacterized protein</fullName>
    </submittedName>
</protein>
<keyword evidence="1" id="KW-0812">Transmembrane</keyword>
<reference evidence="2" key="1">
    <citation type="journal article" date="2017" name="MBio">
        <title>Type VI secretion-mediated competition in the bee gut microbiome.</title>
        <authorList>
            <person name="Steele M.I."/>
            <person name="Kwong W.K."/>
            <person name="Powell J.E."/>
            <person name="Whiteley M."/>
            <person name="Moran N.A."/>
        </authorList>
    </citation>
    <scope>NUCLEOTIDE SEQUENCE [LARGE SCALE GENOMIC DNA]</scope>
    <source>
        <strain evidence="2">Nev3CBA3</strain>
    </source>
</reference>
<feature type="transmembrane region" description="Helical" evidence="1">
    <location>
        <begin position="6"/>
        <end position="28"/>
    </location>
</feature>
<gene>
    <name evidence="2" type="ORF">BHC49_13540</name>
</gene>